<comment type="caution">
    <text evidence="3">The sequence shown here is derived from an EMBL/GenBank/DDBJ whole genome shotgun (WGS) entry which is preliminary data.</text>
</comment>
<dbReference type="EMBL" id="SMCN01000016">
    <property type="protein sequence ID" value="TCV81204.1"/>
    <property type="molecule type" value="Genomic_DNA"/>
</dbReference>
<name>A0ABY2CK51_METMH</name>
<dbReference type="Pfam" id="PF15978">
    <property type="entry name" value="TnsD"/>
    <property type="match status" value="2"/>
</dbReference>
<feature type="domain" description="Transposon Tn7 transposition protein TnsD C-terminal" evidence="2">
    <location>
        <begin position="106"/>
        <end position="197"/>
    </location>
</feature>
<evidence type="ECO:0000313" key="3">
    <source>
        <dbReference type="EMBL" id="TCV81204.1"/>
    </source>
</evidence>
<evidence type="ECO:0000313" key="4">
    <source>
        <dbReference type="Proteomes" id="UP000295649"/>
    </source>
</evidence>
<evidence type="ECO:0000259" key="1">
    <source>
        <dbReference type="Pfam" id="PF06527"/>
    </source>
</evidence>
<organism evidence="3 4">
    <name type="scientific">Methylomonas methanica</name>
    <dbReference type="NCBI Taxonomy" id="421"/>
    <lineage>
        <taxon>Bacteria</taxon>
        <taxon>Pseudomonadati</taxon>
        <taxon>Pseudomonadota</taxon>
        <taxon>Gammaproteobacteria</taxon>
        <taxon>Methylococcales</taxon>
        <taxon>Methylococcaceae</taxon>
        <taxon>Methylomonas</taxon>
    </lineage>
</organism>
<sequence>MTGRSQGAVHLMLGAAASRVKSPYGFRLCPECVKVQLQLYGECFWQRDWYLPGLTVCHRHGSLTLLPQRFRIHRHQFWPLQPDQLCNISVSQPEHVLLSLADLGAKLLQVGPALSPTFAQWTEFYRELAADFGFKRGQHIHHDEIHHHISALFSQAILESLNLKAVIRSDTCWLKGIFRKHRKAFSYLEHGIIWHALLPNWYPSDILNCVRAMKIGPHCYKHEVSPDVSNHLSASEPFTDKRQTWSILVERFGVKSARESIRGGGACYAWLYRHDRKWLLDFNNQHKCPKLKSRCKVDWHRRDLKAVKG</sequence>
<dbReference type="InterPro" id="IPR032750">
    <property type="entry name" value="TnsD_C"/>
</dbReference>
<keyword evidence="4" id="KW-1185">Reference proteome</keyword>
<feature type="domain" description="TniQ" evidence="1">
    <location>
        <begin position="3"/>
        <end position="61"/>
    </location>
</feature>
<gene>
    <name evidence="3" type="ORF">EDE11_11692</name>
</gene>
<accession>A0ABY2CK51</accession>
<proteinExistence type="predicted"/>
<dbReference type="Proteomes" id="UP000295649">
    <property type="component" value="Unassembled WGS sequence"/>
</dbReference>
<reference evidence="3 4" key="1">
    <citation type="submission" date="2019-03" db="EMBL/GenBank/DDBJ databases">
        <title>Systems level insights into methane cycling in arid and semi-arid ecosystems.</title>
        <authorList>
            <person name="Kalyuzhnaya M."/>
        </authorList>
    </citation>
    <scope>NUCLEOTIDE SEQUENCE [LARGE SCALE GENOMIC DNA]</scope>
    <source>
        <strain evidence="3 4">S-1</strain>
    </source>
</reference>
<evidence type="ECO:0000259" key="2">
    <source>
        <dbReference type="Pfam" id="PF15978"/>
    </source>
</evidence>
<feature type="domain" description="Transposon Tn7 transposition protein TnsD C-terminal" evidence="2">
    <location>
        <begin position="238"/>
        <end position="306"/>
    </location>
</feature>
<dbReference type="InterPro" id="IPR009492">
    <property type="entry name" value="TniQ"/>
</dbReference>
<dbReference type="Pfam" id="PF06527">
    <property type="entry name" value="TniQ"/>
    <property type="match status" value="1"/>
</dbReference>
<protein>
    <submittedName>
        <fullName evidence="3">TniQ protein</fullName>
    </submittedName>
</protein>